<name>A0AAV0PY01_9ROSI</name>
<feature type="domain" description="TF-B3" evidence="6">
    <location>
        <begin position="181"/>
        <end position="260"/>
    </location>
</feature>
<gene>
    <name evidence="7" type="ORF">LITE_LOCUS40636</name>
</gene>
<keyword evidence="8" id="KW-1185">Reference proteome</keyword>
<dbReference type="InterPro" id="IPR003340">
    <property type="entry name" value="B3_DNA-bd"/>
</dbReference>
<dbReference type="AlphaFoldDB" id="A0AAV0PY01"/>
<comment type="subcellular location">
    <subcellularLocation>
        <location evidence="1">Nucleus</location>
    </subcellularLocation>
</comment>
<dbReference type="PANTHER" id="PTHR35770:SF1">
    <property type="entry name" value="U2 SMALL NUCLEAR RIBONUCLEOPROTEIN AUXILIARY FACTOR-LIKE PROTEIN"/>
    <property type="match status" value="1"/>
</dbReference>
<comment type="caution">
    <text evidence="7">The sequence shown here is derived from an EMBL/GenBank/DDBJ whole genome shotgun (WGS) entry which is preliminary data.</text>
</comment>
<evidence type="ECO:0000259" key="6">
    <source>
        <dbReference type="PROSITE" id="PS50863"/>
    </source>
</evidence>
<dbReference type="EMBL" id="CAMGYJ010000009">
    <property type="protein sequence ID" value="CAI0476077.1"/>
    <property type="molecule type" value="Genomic_DNA"/>
</dbReference>
<protein>
    <recommendedName>
        <fullName evidence="6">TF-B3 domain-containing protein</fullName>
    </recommendedName>
</protein>
<evidence type="ECO:0000256" key="4">
    <source>
        <dbReference type="ARBA" id="ARBA00023163"/>
    </source>
</evidence>
<keyword evidence="5" id="KW-0539">Nucleus</keyword>
<keyword evidence="2" id="KW-0805">Transcription regulation</keyword>
<evidence type="ECO:0000256" key="2">
    <source>
        <dbReference type="ARBA" id="ARBA00023015"/>
    </source>
</evidence>
<dbReference type="CDD" id="cd10017">
    <property type="entry name" value="B3_DNA"/>
    <property type="match status" value="1"/>
</dbReference>
<organism evidence="7 8">
    <name type="scientific">Linum tenue</name>
    <dbReference type="NCBI Taxonomy" id="586396"/>
    <lineage>
        <taxon>Eukaryota</taxon>
        <taxon>Viridiplantae</taxon>
        <taxon>Streptophyta</taxon>
        <taxon>Embryophyta</taxon>
        <taxon>Tracheophyta</taxon>
        <taxon>Spermatophyta</taxon>
        <taxon>Magnoliopsida</taxon>
        <taxon>eudicotyledons</taxon>
        <taxon>Gunneridae</taxon>
        <taxon>Pentapetalae</taxon>
        <taxon>rosids</taxon>
        <taxon>fabids</taxon>
        <taxon>Malpighiales</taxon>
        <taxon>Linaceae</taxon>
        <taxon>Linum</taxon>
    </lineage>
</organism>
<dbReference type="Gene3D" id="2.40.330.10">
    <property type="entry name" value="DNA-binding pseudobarrel domain"/>
    <property type="match status" value="2"/>
</dbReference>
<accession>A0AAV0PY01</accession>
<evidence type="ECO:0000313" key="7">
    <source>
        <dbReference type="EMBL" id="CAI0476077.1"/>
    </source>
</evidence>
<dbReference type="GO" id="GO:0003677">
    <property type="term" value="F:DNA binding"/>
    <property type="evidence" value="ECO:0007669"/>
    <property type="project" value="UniProtKB-KW"/>
</dbReference>
<dbReference type="Pfam" id="PF02362">
    <property type="entry name" value="B3"/>
    <property type="match status" value="1"/>
</dbReference>
<evidence type="ECO:0000256" key="3">
    <source>
        <dbReference type="ARBA" id="ARBA00023125"/>
    </source>
</evidence>
<evidence type="ECO:0000256" key="1">
    <source>
        <dbReference type="ARBA" id="ARBA00004123"/>
    </source>
</evidence>
<reference evidence="7" key="1">
    <citation type="submission" date="2022-08" db="EMBL/GenBank/DDBJ databases">
        <authorList>
            <person name="Gutierrez-Valencia J."/>
        </authorList>
    </citation>
    <scope>NUCLEOTIDE SEQUENCE</scope>
</reference>
<sequence>MGFEEFEPIYGEPKAEWGKSSDFGRSAVPLRRFLMHVFAPDYYHLKIQATDYSSNTFEANKSISQLKDLQDSIGIGGSWSEFVDYFISSLKSEDVKLVLEKQSGGDGAASARLVSQKTKGMPFISISLRRVLDCDANDVMADLSFGLFKTLKCPPKMTRQGQGEGYSSQLMKGVATDEKLIPPEFVSNCGRANLTNPVVLEPTVGDPPQVEVELYEDARGFWLRNGWQEFADRNSLTHGHYLLFEYKSFSRFKLVMFGANGVDVMCPASSFHNVGSNRNQELREAEQDEEARLTCGWKWWGAASPAAVCRECQAKSFHGYYEDGSGPWVLSFILTKSYGGHGCGQGRFSGGWPAFRNDNSLKPGDVCRFKLISRDEMEVTVERN</sequence>
<keyword evidence="4" id="KW-0804">Transcription</keyword>
<dbReference type="Proteomes" id="UP001154282">
    <property type="component" value="Unassembled WGS sequence"/>
</dbReference>
<dbReference type="InterPro" id="IPR015300">
    <property type="entry name" value="DNA-bd_pseudobarrel_sf"/>
</dbReference>
<proteinExistence type="predicted"/>
<dbReference type="GO" id="GO:0005634">
    <property type="term" value="C:nucleus"/>
    <property type="evidence" value="ECO:0007669"/>
    <property type="project" value="UniProtKB-SubCell"/>
</dbReference>
<feature type="domain" description="TF-B3" evidence="6">
    <location>
        <begin position="328"/>
        <end position="384"/>
    </location>
</feature>
<dbReference type="PROSITE" id="PS50863">
    <property type="entry name" value="B3"/>
    <property type="match status" value="2"/>
</dbReference>
<evidence type="ECO:0000256" key="5">
    <source>
        <dbReference type="ARBA" id="ARBA00023242"/>
    </source>
</evidence>
<dbReference type="SUPFAM" id="SSF101936">
    <property type="entry name" value="DNA-binding pseudobarrel domain"/>
    <property type="match status" value="2"/>
</dbReference>
<evidence type="ECO:0000313" key="8">
    <source>
        <dbReference type="Proteomes" id="UP001154282"/>
    </source>
</evidence>
<dbReference type="PANTHER" id="PTHR35770">
    <property type="entry name" value="U2 SMALL NUCLEAR RIBONUCLEOPROTEIN AUXILIARY FACTOR-LIKE PROTEIN"/>
    <property type="match status" value="1"/>
</dbReference>
<keyword evidence="3" id="KW-0238">DNA-binding</keyword>